<feature type="compositionally biased region" description="Polar residues" evidence="1">
    <location>
        <begin position="34"/>
        <end position="45"/>
    </location>
</feature>
<feature type="transmembrane region" description="Helical" evidence="2">
    <location>
        <begin position="2094"/>
        <end position="2112"/>
    </location>
</feature>
<feature type="region of interest" description="Disordered" evidence="1">
    <location>
        <begin position="811"/>
        <end position="850"/>
    </location>
</feature>
<sequence>MDNVKGKGKASKDEVPKAPERQRGRRSMREGVSNAWSQVKRSVSPGSKKRKKQGRAPLSELETQDNPDSSISSDSLQSTPSLAASDTPQMRRESSSKFRSKNKLTPSTSEPELDRNGRARSGSFGQRLSAAWKDLKRGMSPKPRRKRNLRDDDSISSKSSIDPDSSFEYGMTETISMPAKEHYKSTPNIQASTSSETIPKPRALDDTAVQTGSPGLKSGSSEPQYLDKKSKRERKNSFSKTISKTWKDIKRGMSPKPKRRSAPVEVIDRDFDSFSHEDENNELPGGLYRTFETKTSPHPKVFYESQPDVSKLGKRDSALYKSTPNIQSDSASEGMSPAQSMPQLPRGRERLSRSNSLKEGLNTIVKGIKRGLSPRAKRKAMRNRQSDTDIDRKSSIEVKPDDIQKETPPSPVKVTPNKISKPANKPPDPPTSPVLTLEGDTPADTPARIVHVAKVHQSAGPPPPPKRTSSIKKQDESDGVFTEKEGAISQQETPNLNADGEVIQPAVKQEDMPPRRDWNEEDSLPSEGFITYRPRYSGNYEEAMEERPISNIEEAVALQQHEPGLTLQETIVKQIETAVTQENINVVAQPTEYINETSVKIEDQTIQKEQAPTKEAHVDMVDENENHQITVDIPPIEESLDPTERMSNYHSKTEKKRVFKKEIRKITEQSVAFPAPPVPVMMETDLDAIIAMQPKEDLKKEVTTKSSVPTSPSNVIPDDTNQSKPEVKDGQSPHVMIVEKPDAVKDQSSPTKTHIKHVIETKTTTREVHPLTGNKLKENEEQSSKDQNQDEIKIDKDETESDACVLMHNKEAKSPESPLHENHEEKEKKTKQSTEEQTFPATTDDNKTPIYENHEPFNSGLELNHNVPDTMDMLQVIGDIIENGERDIIQVDEEDLYIPMGVPGKDIDEDTHIYEEMSFESQQRIEGDATAGDKTEVETFTDRIESEVMAKVNEAATYIANNIEDNKALQEPDVARSIKQEPDDKTIEALNVDPTERISNYYSKSDKIREIKRKTSKASDRVNAQEDSTLKEPDTIPVLTQQQDHATEESLTDTKNELQISPRDFQEPEDIPVDKTVRIPTQSVVALSHTEKPTDAYIYKSPFTRGDETAEPAVEKNADYFSKMREMLKQRRKSQEQLLENFEANLEKVITPDIKLENRSGLTPASLSPPSSVHSDQSSRFYDKAPPLFPTSDDPLSRNVDTSLQQDVPSRYRFTERSSETISTTQPSSPLDRKTTLPSSSVSQTHAIEPKQSSPNADVNNDKPISTSTPHDLPIKPFFPAGKDKSISPMKPINVNNEISEYTIKEQLHATDDEVRHILGQFRDQFDVGEARDETGKRDPDGIKQQPDVTKADNRKTSSTSVDILHESDGIDVNDIDQAKMNPISEQREHLIYDVLSGTVMPDQANETGEIEEQKESLDESSNDIVLVYDNVAPNEKSPNDKTGAQYSLDDEPQTKPSLSRGSSTSREDTVAQILSNLQDVIPYSGTNDGDKNGNDKKSIEDQWEIVSSDEDDIVTHIVNYGTKDIEDEDHTDDPFNNTDNIQRTSSPEVNICFSSTNDHSSPKDLESNSTESDIFFAVVDSVPSSPVEPSVRSLSDICTESLVHIPDITVDVQQQLPMEDKNEILVEQRTMTDDVMHETFEARKDNPLQAELSSSDKQLTISPPCDDPELIQNFAKAQKGSVQHQNIVGEYYLNKARSGASPQQDGAIAVHWLILASMHGHSEATKALQQCLQNNIGITQDNMADVKFCVETPEMDKLIRRTAGDLFKRTAREGEEKLSTEELVAKITDNEEEQTLMKNHLKDKPELSEGEFVELVSRRLRGVSGKRLASDVEDDSYSRSSLWEKLYKHPMKTCGYTWSTITEIVASEGIEWLMIIFPIQQMYLIFLLFLVTLALQTMGSFMMVLPLFVFFISFIVMVIVSLQMFINKRKIHDVEVWLNILKRQNRDIDLQKATNAYAVYTTKPYWTFLYACLITIVSLGFCDRAWIPCSEFSVVGLVLSIAAFAFLAPHDTNVHMFMLCNLVSALSPAFRNFPDIPVLDSIVWFLTGDLISIQLGEAVTFNMGIPSLLYLFVPILLYRMAVSDSGRGFYNVMLPQLVGFLWLQIGITFYASSSWNGMFRGAFGWPVFLLFLPVFVVVSLIGLVFFVLKLLISASFLQLVCTVIFMSLPVVFTLWSEMGFTTDFINLKNMSKRARIGLRLVSGCVFTLLLLLATTPSVEKEDIQPLSWNQYEHFCGPRAWESTNMVQTQVQCGHFRNLRVRWTGTIKSVSVNSTNNYVQRFVDILPSGVGEWVSCMYGEKFDKFEQDQTHEEDPEVKAQSDDEGSNNAQSNDKDAPEEEEGETESEIPAQQPEFDLTANHPQFGETKGFWIGQNGPCHVRSHDEYVFKLVISMSKDDSNPHDTLQDVVLFALDDFRDVMFKLNPGDEVSFVGKLKSGLGGATPVLNLKSIECISCNVNLSSDDNSGDDAITGAISEGLAFIVNFFTRPVVEIKS</sequence>
<feature type="transmembrane region" description="Helical" evidence="2">
    <location>
        <begin position="1873"/>
        <end position="1896"/>
    </location>
</feature>
<feature type="compositionally biased region" description="Polar residues" evidence="1">
    <location>
        <begin position="320"/>
        <end position="342"/>
    </location>
</feature>
<feature type="region of interest" description="Disordered" evidence="1">
    <location>
        <begin position="2307"/>
        <end position="2353"/>
    </location>
</feature>
<dbReference type="InterPro" id="IPR026209">
    <property type="entry name" value="Wolframin_fam"/>
</dbReference>
<dbReference type="PANTHER" id="PTHR13098">
    <property type="entry name" value="WOLFRAMIN"/>
    <property type="match status" value="1"/>
</dbReference>
<feature type="domain" description="Wolframin cysteine-rich" evidence="4">
    <location>
        <begin position="2229"/>
        <end position="2314"/>
    </location>
</feature>
<feature type="compositionally biased region" description="Polar residues" evidence="1">
    <location>
        <begin position="1199"/>
        <end position="1208"/>
    </location>
</feature>
<feature type="compositionally biased region" description="Polar residues" evidence="1">
    <location>
        <begin position="208"/>
        <end position="223"/>
    </location>
</feature>
<keyword evidence="2" id="KW-1133">Transmembrane helix</keyword>
<feature type="compositionally biased region" description="Basic and acidic residues" evidence="1">
    <location>
        <begin position="266"/>
        <end position="278"/>
    </location>
</feature>
<accession>A0A8J1YAH0</accession>
<dbReference type="InterPro" id="IPR011990">
    <property type="entry name" value="TPR-like_helical_dom_sf"/>
</dbReference>
<feature type="region of interest" description="Disordered" evidence="1">
    <location>
        <begin position="1327"/>
        <end position="1360"/>
    </location>
</feature>
<feature type="transmembrane region" description="Helical" evidence="2">
    <location>
        <begin position="1966"/>
        <end position="1983"/>
    </location>
</feature>
<dbReference type="GO" id="GO:0030968">
    <property type="term" value="P:endoplasmic reticulum unfolded protein response"/>
    <property type="evidence" value="ECO:0007669"/>
    <property type="project" value="TreeGrafter"/>
</dbReference>
<feature type="compositionally biased region" description="Basic and acidic residues" evidence="1">
    <location>
        <begin position="1327"/>
        <end position="1342"/>
    </location>
</feature>
<feature type="compositionally biased region" description="Basic and acidic residues" evidence="1">
    <location>
        <begin position="1017"/>
        <end position="1034"/>
    </location>
</feature>
<dbReference type="Pfam" id="PF19913">
    <property type="entry name" value="WCOB"/>
    <property type="match status" value="1"/>
</dbReference>
<feature type="compositionally biased region" description="Acidic residues" evidence="1">
    <location>
        <begin position="2336"/>
        <end position="2346"/>
    </location>
</feature>
<feature type="compositionally biased region" description="Low complexity" evidence="1">
    <location>
        <begin position="1164"/>
        <end position="1179"/>
    </location>
</feature>
<feature type="compositionally biased region" description="Basic and acidic residues" evidence="1">
    <location>
        <begin position="2307"/>
        <end position="2321"/>
    </location>
</feature>
<organism evidence="5 6">
    <name type="scientific">Owenia fusiformis</name>
    <name type="common">Polychaete worm</name>
    <dbReference type="NCBI Taxonomy" id="6347"/>
    <lineage>
        <taxon>Eukaryota</taxon>
        <taxon>Metazoa</taxon>
        <taxon>Spiralia</taxon>
        <taxon>Lophotrochozoa</taxon>
        <taxon>Annelida</taxon>
        <taxon>Polychaeta</taxon>
        <taxon>Sedentaria</taxon>
        <taxon>Canalipalpata</taxon>
        <taxon>Sabellida</taxon>
        <taxon>Oweniida</taxon>
        <taxon>Oweniidae</taxon>
        <taxon>Owenia</taxon>
    </lineage>
</organism>
<keyword evidence="2" id="KW-0812">Transmembrane</keyword>
<dbReference type="GO" id="GO:0055074">
    <property type="term" value="P:calcium ion homeostasis"/>
    <property type="evidence" value="ECO:0007669"/>
    <property type="project" value="TreeGrafter"/>
</dbReference>
<reference evidence="5" key="1">
    <citation type="submission" date="2022-03" db="EMBL/GenBank/DDBJ databases">
        <authorList>
            <person name="Martin C."/>
        </authorList>
    </citation>
    <scope>NUCLEOTIDE SEQUENCE</scope>
</reference>
<feature type="domain" description="Wolframin OB-fold" evidence="3">
    <location>
        <begin position="2383"/>
        <end position="2494"/>
    </location>
</feature>
<feature type="region of interest" description="Disordered" evidence="1">
    <location>
        <begin position="1158"/>
        <end position="1275"/>
    </location>
</feature>
<proteinExistence type="predicted"/>
<dbReference type="OrthoDB" id="5865303at2759"/>
<feature type="compositionally biased region" description="Basic and acidic residues" evidence="1">
    <location>
        <begin position="508"/>
        <end position="518"/>
    </location>
</feature>
<feature type="transmembrane region" description="Helical" evidence="2">
    <location>
        <begin position="1908"/>
        <end position="1927"/>
    </location>
</feature>
<evidence type="ECO:0000259" key="4">
    <source>
        <dbReference type="Pfam" id="PF20053"/>
    </source>
</evidence>
<feature type="transmembrane region" description="Helical" evidence="2">
    <location>
        <begin position="2043"/>
        <end position="2074"/>
    </location>
</feature>
<comment type="caution">
    <text evidence="5">The sequence shown here is derived from an EMBL/GenBank/DDBJ whole genome shotgun (WGS) entry which is preliminary data.</text>
</comment>
<feature type="transmembrane region" description="Helical" evidence="2">
    <location>
        <begin position="2197"/>
        <end position="2215"/>
    </location>
</feature>
<feature type="compositionally biased region" description="Low complexity" evidence="1">
    <location>
        <begin position="704"/>
        <end position="713"/>
    </location>
</feature>
<evidence type="ECO:0000256" key="1">
    <source>
        <dbReference type="SAM" id="MobiDB-lite"/>
    </source>
</evidence>
<dbReference type="Proteomes" id="UP000749559">
    <property type="component" value="Unassembled WGS sequence"/>
</dbReference>
<feature type="compositionally biased region" description="Polar residues" evidence="1">
    <location>
        <begin position="1455"/>
        <end position="1465"/>
    </location>
</feature>
<evidence type="ECO:0000259" key="3">
    <source>
        <dbReference type="Pfam" id="PF19913"/>
    </source>
</evidence>
<feature type="compositionally biased region" description="Basic and acidic residues" evidence="1">
    <location>
        <begin position="472"/>
        <end position="486"/>
    </location>
</feature>
<evidence type="ECO:0000256" key="2">
    <source>
        <dbReference type="SAM" id="Phobius"/>
    </source>
</evidence>
<feature type="transmembrane region" description="Helical" evidence="2">
    <location>
        <begin position="2155"/>
        <end position="2176"/>
    </location>
</feature>
<dbReference type="InterPro" id="IPR045400">
    <property type="entry name" value="Wolframin_Cys-rich"/>
</dbReference>
<feature type="compositionally biased region" description="Low complexity" evidence="1">
    <location>
        <begin position="69"/>
        <end position="81"/>
    </location>
</feature>
<feature type="compositionally biased region" description="Basic and acidic residues" evidence="1">
    <location>
        <begin position="384"/>
        <end position="405"/>
    </location>
</feature>
<feature type="region of interest" description="Disordered" evidence="1">
    <location>
        <begin position="698"/>
        <end position="796"/>
    </location>
</feature>
<name>A0A8J1YAH0_OWEFU</name>
<feature type="transmembrane region" description="Helical" evidence="2">
    <location>
        <begin position="2124"/>
        <end position="2149"/>
    </location>
</feature>
<gene>
    <name evidence="5" type="ORF">OFUS_LOCUS15569</name>
</gene>
<dbReference type="PANTHER" id="PTHR13098:SF3">
    <property type="entry name" value="WOLFRAMIN"/>
    <property type="match status" value="1"/>
</dbReference>
<evidence type="ECO:0000313" key="5">
    <source>
        <dbReference type="EMBL" id="CAH1790355.1"/>
    </source>
</evidence>
<feature type="compositionally biased region" description="Basic and acidic residues" evidence="1">
    <location>
        <begin position="811"/>
        <end position="834"/>
    </location>
</feature>
<keyword evidence="6" id="KW-1185">Reference proteome</keyword>
<dbReference type="EMBL" id="CAIIXF020000007">
    <property type="protein sequence ID" value="CAH1790355.1"/>
    <property type="molecule type" value="Genomic_DNA"/>
</dbReference>
<feature type="region of interest" description="Disordered" evidence="1">
    <location>
        <begin position="1431"/>
        <end position="1497"/>
    </location>
</feature>
<feature type="region of interest" description="Disordered" evidence="1">
    <location>
        <begin position="1012"/>
        <end position="1034"/>
    </location>
</feature>
<feature type="compositionally biased region" description="Polar residues" evidence="1">
    <location>
        <begin position="185"/>
        <end position="197"/>
    </location>
</feature>
<feature type="compositionally biased region" description="Low complexity" evidence="1">
    <location>
        <begin position="156"/>
        <end position="166"/>
    </location>
</feature>
<feature type="compositionally biased region" description="Basic and acidic residues" evidence="1">
    <location>
        <begin position="10"/>
        <end position="22"/>
    </location>
</feature>
<feature type="compositionally biased region" description="Polar residues" evidence="1">
    <location>
        <begin position="1236"/>
        <end position="1270"/>
    </location>
</feature>
<feature type="compositionally biased region" description="Basic and acidic residues" evidence="1">
    <location>
        <begin position="725"/>
        <end position="745"/>
    </location>
</feature>
<protein>
    <submittedName>
        <fullName evidence="5">Uncharacterized protein</fullName>
    </submittedName>
</protein>
<dbReference type="GO" id="GO:0005789">
    <property type="term" value="C:endoplasmic reticulum membrane"/>
    <property type="evidence" value="ECO:0007669"/>
    <property type="project" value="TreeGrafter"/>
</dbReference>
<dbReference type="InterPro" id="IPR045461">
    <property type="entry name" value="Wolframin_OB_fold"/>
</dbReference>
<feature type="compositionally biased region" description="Basic and acidic residues" evidence="1">
    <location>
        <begin position="757"/>
        <end position="796"/>
    </location>
</feature>
<evidence type="ECO:0000313" key="6">
    <source>
        <dbReference type="Proteomes" id="UP000749559"/>
    </source>
</evidence>
<keyword evidence="2" id="KW-0472">Membrane</keyword>
<dbReference type="Gene3D" id="1.25.40.10">
    <property type="entry name" value="Tetratricopeptide repeat domain"/>
    <property type="match status" value="1"/>
</dbReference>
<feature type="transmembrane region" description="Helical" evidence="2">
    <location>
        <begin position="1990"/>
        <end position="2009"/>
    </location>
</feature>
<dbReference type="Pfam" id="PF20053">
    <property type="entry name" value="WC-rich"/>
    <property type="match status" value="1"/>
</dbReference>
<dbReference type="PRINTS" id="PR02060">
    <property type="entry name" value="WOLFFAMILY"/>
</dbReference>
<feature type="region of interest" description="Disordered" evidence="1">
    <location>
        <begin position="1"/>
        <end position="532"/>
    </location>
</feature>
<feature type="compositionally biased region" description="Polar residues" evidence="1">
    <location>
        <begin position="1220"/>
        <end position="1229"/>
    </location>
</feature>